<evidence type="ECO:0000256" key="7">
    <source>
        <dbReference type="ARBA" id="ARBA00023237"/>
    </source>
</evidence>
<evidence type="ECO:0000259" key="10">
    <source>
        <dbReference type="Pfam" id="PF00593"/>
    </source>
</evidence>
<dbReference type="Pfam" id="PF00593">
    <property type="entry name" value="TonB_dep_Rec_b-barrel"/>
    <property type="match status" value="1"/>
</dbReference>
<organism evidence="12 13">
    <name type="scientific">Blastomonas aquatica</name>
    <dbReference type="NCBI Taxonomy" id="1510276"/>
    <lineage>
        <taxon>Bacteria</taxon>
        <taxon>Pseudomonadati</taxon>
        <taxon>Pseudomonadota</taxon>
        <taxon>Alphaproteobacteria</taxon>
        <taxon>Sphingomonadales</taxon>
        <taxon>Sphingomonadaceae</taxon>
        <taxon>Blastomonas</taxon>
    </lineage>
</organism>
<reference evidence="13" key="1">
    <citation type="journal article" date="2019" name="Int. J. Syst. Evol. Microbiol.">
        <title>The Global Catalogue of Microorganisms (GCM) 10K type strain sequencing project: providing services to taxonomists for standard genome sequencing and annotation.</title>
        <authorList>
            <consortium name="The Broad Institute Genomics Platform"/>
            <consortium name="The Broad Institute Genome Sequencing Center for Infectious Disease"/>
            <person name="Wu L."/>
            <person name="Ma J."/>
        </authorList>
    </citation>
    <scope>NUCLEOTIDE SEQUENCE [LARGE SCALE GENOMIC DNA]</scope>
    <source>
        <strain evidence="13">CGMCC 1.12851</strain>
    </source>
</reference>
<keyword evidence="3 8" id="KW-1134">Transmembrane beta strand</keyword>
<evidence type="ECO:0000256" key="2">
    <source>
        <dbReference type="ARBA" id="ARBA00022448"/>
    </source>
</evidence>
<dbReference type="InterPro" id="IPR000531">
    <property type="entry name" value="Beta-barrel_TonB"/>
</dbReference>
<evidence type="ECO:0000256" key="4">
    <source>
        <dbReference type="ARBA" id="ARBA00022692"/>
    </source>
</evidence>
<dbReference type="NCBIfam" id="TIGR01782">
    <property type="entry name" value="TonB-Xanth-Caul"/>
    <property type="match status" value="1"/>
</dbReference>
<keyword evidence="6 8" id="KW-0472">Membrane</keyword>
<comment type="subcellular location">
    <subcellularLocation>
        <location evidence="1 8">Cell outer membrane</location>
        <topology evidence="1 8">Multi-pass membrane protein</topology>
    </subcellularLocation>
</comment>
<dbReference type="Proteomes" id="UP000614261">
    <property type="component" value="Unassembled WGS sequence"/>
</dbReference>
<dbReference type="CDD" id="cd01347">
    <property type="entry name" value="ligand_gated_channel"/>
    <property type="match status" value="1"/>
</dbReference>
<evidence type="ECO:0000259" key="11">
    <source>
        <dbReference type="Pfam" id="PF07715"/>
    </source>
</evidence>
<protein>
    <submittedName>
        <fullName evidence="12">TonB-dependent receptor</fullName>
    </submittedName>
</protein>
<keyword evidence="7 8" id="KW-0998">Cell outer membrane</keyword>
<dbReference type="InterPro" id="IPR010104">
    <property type="entry name" value="TonB_rcpt_bac"/>
</dbReference>
<evidence type="ECO:0000256" key="9">
    <source>
        <dbReference type="RuleBase" id="RU003357"/>
    </source>
</evidence>
<evidence type="ECO:0000256" key="8">
    <source>
        <dbReference type="PROSITE-ProRule" id="PRU01360"/>
    </source>
</evidence>
<keyword evidence="13" id="KW-1185">Reference proteome</keyword>
<comment type="caution">
    <text evidence="12">The sequence shown here is derived from an EMBL/GenBank/DDBJ whole genome shotgun (WGS) entry which is preliminary data.</text>
</comment>
<dbReference type="InterPro" id="IPR037066">
    <property type="entry name" value="Plug_dom_sf"/>
</dbReference>
<dbReference type="EMBL" id="BMGD01000005">
    <property type="protein sequence ID" value="GGB71913.1"/>
    <property type="molecule type" value="Genomic_DNA"/>
</dbReference>
<evidence type="ECO:0000256" key="5">
    <source>
        <dbReference type="ARBA" id="ARBA00023077"/>
    </source>
</evidence>
<keyword evidence="5 9" id="KW-0798">TonB box</keyword>
<dbReference type="PANTHER" id="PTHR40980">
    <property type="entry name" value="PLUG DOMAIN-CONTAINING PROTEIN"/>
    <property type="match status" value="1"/>
</dbReference>
<dbReference type="PROSITE" id="PS52016">
    <property type="entry name" value="TONB_DEPENDENT_REC_3"/>
    <property type="match status" value="1"/>
</dbReference>
<comment type="similarity">
    <text evidence="8 9">Belongs to the TonB-dependent receptor family.</text>
</comment>
<dbReference type="Gene3D" id="2.170.130.10">
    <property type="entry name" value="TonB-dependent receptor, plug domain"/>
    <property type="match status" value="1"/>
</dbReference>
<accession>A0ABQ1JMA6</accession>
<dbReference type="InterPro" id="IPR012910">
    <property type="entry name" value="Plug_dom"/>
</dbReference>
<evidence type="ECO:0000313" key="12">
    <source>
        <dbReference type="EMBL" id="GGB71913.1"/>
    </source>
</evidence>
<dbReference type="SUPFAM" id="SSF56935">
    <property type="entry name" value="Porins"/>
    <property type="match status" value="1"/>
</dbReference>
<proteinExistence type="inferred from homology"/>
<keyword evidence="4 8" id="KW-0812">Transmembrane</keyword>
<keyword evidence="2 8" id="KW-0813">Transport</keyword>
<dbReference type="PANTHER" id="PTHR40980:SF4">
    <property type="entry name" value="TONB-DEPENDENT RECEPTOR-LIKE BETA-BARREL DOMAIN-CONTAINING PROTEIN"/>
    <property type="match status" value="1"/>
</dbReference>
<feature type="domain" description="TonB-dependent receptor-like beta-barrel" evidence="10">
    <location>
        <begin position="387"/>
        <end position="840"/>
    </location>
</feature>
<evidence type="ECO:0000256" key="1">
    <source>
        <dbReference type="ARBA" id="ARBA00004571"/>
    </source>
</evidence>
<evidence type="ECO:0000313" key="13">
    <source>
        <dbReference type="Proteomes" id="UP000614261"/>
    </source>
</evidence>
<sequence length="874" mass="95902">MFFDIGTRALATTIAGIVVTVPAIAQSAGSEVTDEPAASIVVVGARLQSERAVEAKRDIAVVSDSVTGDEAGSLPDFGLGEALDRVPGVSTIQNNARGEAQFITIRGLNADYNLVEVDGVALPTTELGRRNVSLDVIPSALAKRVDVYKTRTPAMDGNAIGGTVNLISRSAFDHKGLFIGGRANAGWYENERDYSDTTPSGLADLTVTNRFGSQNEFGIVLAGSYFRRDSSSLNSSGDNFLFYDEQGRRLSNANAGEYAIAAPNRRRWWTYDNLRQRYGGLAKLEYRGATLQADVTYGDFRHENDEQRQSNSLYVSGDPSVRTPTGGFAPRATAQADLAEFFEKRRISYVNGRLIWRPSDLASLRLGASNAVARYTNDSYLDTYRTVTTDALAYDYIADGLSYQQFTPRNPAYYYNPANYRLVEHGNNLDENRERAFSATIDYDFNQGTNARGVGFAVGGKYRQIDRFYDFVNGLFAPVQAANNLLTGLVSPVQVQPYNGNGDYIIAIDRAAAEARFAANRSNYVEAANSKSANLASDYDLQEHVAAGYMLMSYRDDRFNLSAGARYEHTDLLTGSNTQVGTVWSYERRGQTYDDVLPSLNLSYDVSDTFRVRAAASRSIGRPNYDLLAARQRITEGAASLSITGGNPDLRPRRANNYDVSLEYYFAPRSVLAAAVFAKEINDEIVTLVSTRVEGTGDDEITIRTSQPVNSGRVTIRGIELSVALPNLAIVHPILDGFGVTGNMTFLDGTPLSIEMTDGTMRRLPGLVEQADRIANVTAFYTSNRFSAQVAYNYKSSTLIQISTSATALDRSLDESHVLDAQLRFAITPRISLIAQAKNLTNNRPTRLTGPFQELLREEIDNGRGYFAGVNFRF</sequence>
<feature type="domain" description="TonB-dependent receptor plug" evidence="11">
    <location>
        <begin position="56"/>
        <end position="163"/>
    </location>
</feature>
<name>A0ABQ1JMA6_9SPHN</name>
<evidence type="ECO:0000256" key="6">
    <source>
        <dbReference type="ARBA" id="ARBA00023136"/>
    </source>
</evidence>
<dbReference type="InterPro" id="IPR039426">
    <property type="entry name" value="TonB-dep_rcpt-like"/>
</dbReference>
<dbReference type="RefSeq" id="WP_188515137.1">
    <property type="nucleotide sequence ID" value="NZ_BMGD01000005.1"/>
</dbReference>
<dbReference type="Pfam" id="PF07715">
    <property type="entry name" value="Plug"/>
    <property type="match status" value="1"/>
</dbReference>
<keyword evidence="12" id="KW-0675">Receptor</keyword>
<gene>
    <name evidence="12" type="primary">fecA</name>
    <name evidence="12" type="ORF">GCM10010833_28890</name>
</gene>
<dbReference type="InterPro" id="IPR036942">
    <property type="entry name" value="Beta-barrel_TonB_sf"/>
</dbReference>
<dbReference type="Gene3D" id="2.40.170.20">
    <property type="entry name" value="TonB-dependent receptor, beta-barrel domain"/>
    <property type="match status" value="1"/>
</dbReference>
<evidence type="ECO:0000256" key="3">
    <source>
        <dbReference type="ARBA" id="ARBA00022452"/>
    </source>
</evidence>